<evidence type="ECO:0000313" key="9">
    <source>
        <dbReference type="Proteomes" id="UP000053958"/>
    </source>
</evidence>
<feature type="domain" description="Plastocyanin-like" evidence="6">
    <location>
        <begin position="518"/>
        <end position="635"/>
    </location>
</feature>
<evidence type="ECO:0000259" key="7">
    <source>
        <dbReference type="Pfam" id="PF07732"/>
    </source>
</evidence>
<dbReference type="Pfam" id="PF07731">
    <property type="entry name" value="Cu-oxidase_2"/>
    <property type="match status" value="1"/>
</dbReference>
<keyword evidence="3" id="KW-0560">Oxidoreductase</keyword>
<dbReference type="InterPro" id="IPR008972">
    <property type="entry name" value="Cupredoxin"/>
</dbReference>
<keyword evidence="4" id="KW-0186">Copper</keyword>
<organism evidence="8 9">
    <name type="scientific">Rasamsonia emersonii (strain ATCC 16479 / CBS 393.64 / IMI 116815)</name>
    <dbReference type="NCBI Taxonomy" id="1408163"/>
    <lineage>
        <taxon>Eukaryota</taxon>
        <taxon>Fungi</taxon>
        <taxon>Dikarya</taxon>
        <taxon>Ascomycota</taxon>
        <taxon>Pezizomycotina</taxon>
        <taxon>Eurotiomycetes</taxon>
        <taxon>Eurotiomycetidae</taxon>
        <taxon>Eurotiales</taxon>
        <taxon>Trichocomaceae</taxon>
        <taxon>Rasamsonia</taxon>
    </lineage>
</organism>
<dbReference type="Pfam" id="PF00394">
    <property type="entry name" value="Cu-oxidase"/>
    <property type="match status" value="1"/>
</dbReference>
<comment type="caution">
    <text evidence="8">The sequence shown here is derived from an EMBL/GenBank/DDBJ whole genome shotgun (WGS) entry which is preliminary data.</text>
</comment>
<comment type="similarity">
    <text evidence="1">Belongs to the multicopper oxidase family.</text>
</comment>
<evidence type="ECO:0000256" key="4">
    <source>
        <dbReference type="ARBA" id="ARBA00023008"/>
    </source>
</evidence>
<evidence type="ECO:0000313" key="8">
    <source>
        <dbReference type="EMBL" id="KKA24127.1"/>
    </source>
</evidence>
<proteinExistence type="inferred from homology"/>
<dbReference type="CDD" id="cd13910">
    <property type="entry name" value="CuRO_3_MCO_like_4"/>
    <property type="match status" value="1"/>
</dbReference>
<evidence type="ECO:0000259" key="5">
    <source>
        <dbReference type="Pfam" id="PF00394"/>
    </source>
</evidence>
<dbReference type="InterPro" id="IPR045087">
    <property type="entry name" value="Cu-oxidase_fam"/>
</dbReference>
<dbReference type="EMBL" id="LASV01000074">
    <property type="protein sequence ID" value="KKA24127.1"/>
    <property type="molecule type" value="Genomic_DNA"/>
</dbReference>
<accession>A0A0F4Z0U8</accession>
<dbReference type="SUPFAM" id="SSF49503">
    <property type="entry name" value="Cupredoxins"/>
    <property type="match status" value="2"/>
</dbReference>
<evidence type="ECO:0000256" key="2">
    <source>
        <dbReference type="ARBA" id="ARBA00022723"/>
    </source>
</evidence>
<evidence type="ECO:0000259" key="6">
    <source>
        <dbReference type="Pfam" id="PF07731"/>
    </source>
</evidence>
<dbReference type="PANTHER" id="PTHR11709:SF394">
    <property type="entry name" value="FI03373P-RELATED"/>
    <property type="match status" value="1"/>
</dbReference>
<dbReference type="AlphaFoldDB" id="A0A0F4Z0U8"/>
<dbReference type="InterPro" id="IPR033138">
    <property type="entry name" value="Cu_oxidase_CS"/>
</dbReference>
<dbReference type="InterPro" id="IPR011707">
    <property type="entry name" value="Cu-oxidase-like_N"/>
</dbReference>
<dbReference type="GO" id="GO:0005507">
    <property type="term" value="F:copper ion binding"/>
    <property type="evidence" value="ECO:0007669"/>
    <property type="project" value="InterPro"/>
</dbReference>
<gene>
    <name evidence="8" type="ORF">T310_1858</name>
</gene>
<sequence length="652" mass="73196">MPGPGPRAGLHYSIRRAQRECGEAGRLQQGGAALRFLKNSTTHLPSSSLAWQRSTLHALIRVMAFCTDVGGNDVPLLGPWFPAQQYHKENNDLSSQSQDITIADDTLTAEWHLHPEEHVYREPTTHQLDWRISAGYRRPDGVLKRVYLINDANAMDGVIGVTQCGILHRESFVYNFTISPDQSGTFWYHAHSAAQRADGLYGGLVVHKPAPKPRIRGLWPREDQLGADSFKYGYDREVLLLVGDWYHRPAEEVSAWYLRAGSYGNEPVPDSVLVNGAGRFNCSMAVPARPVDCIGEADDRPKLFLDAKTTYRIRVVNTGSLAGFTLTFARETLELIQLDGGIPVEPQLEKDNVNSAGILFPGQRMDFILRQPAGRTREKWSSLTVDLDQGCFKYPNPALTPRHVFPIIKQSINPTAEGFFTKELESEKQNPTQIIDITKIPSASSVLAVLPPKAQQTHVVYTKIEKLSRLHNVPYGFFNRTTWRPQSDPPVPLIGLAREKWDENQFAVSVSRTGREEPVWVDLVVNNLDEGAHPFHLHGHNFYIVAIHESTQGWGSYNPFLKNRPPGLELSSNDNDNDEDTDPYDLTRAVLRDTVQIPRRGYAVLRFRADNPGIWFFHCHIMWHLAGGMAMLVDVMGEETSAHQTGISSCRT</sequence>
<evidence type="ECO:0000256" key="3">
    <source>
        <dbReference type="ARBA" id="ARBA00023002"/>
    </source>
</evidence>
<dbReference type="InterPro" id="IPR001117">
    <property type="entry name" value="Cu-oxidase_2nd"/>
</dbReference>
<dbReference type="GO" id="GO:0016491">
    <property type="term" value="F:oxidoreductase activity"/>
    <property type="evidence" value="ECO:0007669"/>
    <property type="project" value="UniProtKB-KW"/>
</dbReference>
<dbReference type="Pfam" id="PF07732">
    <property type="entry name" value="Cu-oxidase_3"/>
    <property type="match status" value="1"/>
</dbReference>
<dbReference type="OrthoDB" id="2121828at2759"/>
<dbReference type="Proteomes" id="UP000053958">
    <property type="component" value="Unassembled WGS sequence"/>
</dbReference>
<keyword evidence="9" id="KW-1185">Reference proteome</keyword>
<dbReference type="RefSeq" id="XP_013330739.1">
    <property type="nucleotide sequence ID" value="XM_013475285.1"/>
</dbReference>
<protein>
    <submittedName>
        <fullName evidence="8">Ferro-O2-oxidoreductase</fullName>
    </submittedName>
</protein>
<evidence type="ECO:0000256" key="1">
    <source>
        <dbReference type="ARBA" id="ARBA00010609"/>
    </source>
</evidence>
<dbReference type="STRING" id="1408163.A0A0F4Z0U8"/>
<dbReference type="PROSITE" id="PS00080">
    <property type="entry name" value="MULTICOPPER_OXIDASE2"/>
    <property type="match status" value="1"/>
</dbReference>
<feature type="domain" description="Plastocyanin-like" evidence="5">
    <location>
        <begin position="237"/>
        <end position="370"/>
    </location>
</feature>
<feature type="domain" description="Plastocyanin-like" evidence="7">
    <location>
        <begin position="152"/>
        <end position="209"/>
    </location>
</feature>
<dbReference type="InterPro" id="IPR011706">
    <property type="entry name" value="Cu-oxidase_C"/>
</dbReference>
<dbReference type="InterPro" id="IPR002355">
    <property type="entry name" value="Cu_oxidase_Cu_BS"/>
</dbReference>
<name>A0A0F4Z0U8_RASE3</name>
<dbReference type="Gene3D" id="2.60.40.420">
    <property type="entry name" value="Cupredoxins - blue copper proteins"/>
    <property type="match status" value="3"/>
</dbReference>
<dbReference type="PANTHER" id="PTHR11709">
    <property type="entry name" value="MULTI-COPPER OXIDASE"/>
    <property type="match status" value="1"/>
</dbReference>
<reference evidence="8 9" key="1">
    <citation type="submission" date="2015-04" db="EMBL/GenBank/DDBJ databases">
        <authorList>
            <person name="Heijne W.H."/>
            <person name="Fedorova N.D."/>
            <person name="Nierman W.C."/>
            <person name="Vollebregt A.W."/>
            <person name="Zhao Z."/>
            <person name="Wu L."/>
            <person name="Kumar M."/>
            <person name="Stam H."/>
            <person name="van den Berg M.A."/>
            <person name="Pel H.J."/>
        </authorList>
    </citation>
    <scope>NUCLEOTIDE SEQUENCE [LARGE SCALE GENOMIC DNA]</scope>
    <source>
        <strain evidence="8 9">CBS 393.64</strain>
    </source>
</reference>
<dbReference type="PROSITE" id="PS00079">
    <property type="entry name" value="MULTICOPPER_OXIDASE1"/>
    <property type="match status" value="1"/>
</dbReference>
<dbReference type="GeneID" id="25314209"/>
<keyword evidence="2" id="KW-0479">Metal-binding</keyword>